<sequence>MQPSTLQKISAGEELLTAVRLYASGLGQLESLDDGASDFFHLPLLALQQGLERWVKISLCFHHLDKFAEFPGLNYFPRSKHGHNIQPLLHKLVSEAYTSEFEAKFNYVKQDRVFLKSKPFRGYMIALSDFGVSSRYFHLNTVLGEEIDFNSPEQAWQDVEGKVLEYNQDLQDEFYASEGAQEVLLKVLAASRGILVRCGRALARLLVLGALGDEAKIYTGYVSKFLQLADDELITVNFEPFHKNV</sequence>
<dbReference type="EMBL" id="LAZR01049955">
    <property type="protein sequence ID" value="KKK88430.1"/>
    <property type="molecule type" value="Genomic_DNA"/>
</dbReference>
<reference evidence="1" key="1">
    <citation type="journal article" date="2015" name="Nature">
        <title>Complex archaea that bridge the gap between prokaryotes and eukaryotes.</title>
        <authorList>
            <person name="Spang A."/>
            <person name="Saw J.H."/>
            <person name="Jorgensen S.L."/>
            <person name="Zaremba-Niedzwiedzka K."/>
            <person name="Martijn J."/>
            <person name="Lind A.E."/>
            <person name="van Eijk R."/>
            <person name="Schleper C."/>
            <person name="Guy L."/>
            <person name="Ettema T.J."/>
        </authorList>
    </citation>
    <scope>NUCLEOTIDE SEQUENCE</scope>
</reference>
<name>A0A0F8ZR29_9ZZZZ</name>
<accession>A0A0F8ZR29</accession>
<protein>
    <submittedName>
        <fullName evidence="1">Uncharacterized protein</fullName>
    </submittedName>
</protein>
<organism evidence="1">
    <name type="scientific">marine sediment metagenome</name>
    <dbReference type="NCBI Taxonomy" id="412755"/>
    <lineage>
        <taxon>unclassified sequences</taxon>
        <taxon>metagenomes</taxon>
        <taxon>ecological metagenomes</taxon>
    </lineage>
</organism>
<comment type="caution">
    <text evidence="1">The sequence shown here is derived from an EMBL/GenBank/DDBJ whole genome shotgun (WGS) entry which is preliminary data.</text>
</comment>
<evidence type="ECO:0000313" key="1">
    <source>
        <dbReference type="EMBL" id="KKK88430.1"/>
    </source>
</evidence>
<gene>
    <name evidence="1" type="ORF">LCGC14_2743240</name>
</gene>
<proteinExistence type="predicted"/>
<dbReference type="AlphaFoldDB" id="A0A0F8ZR29"/>